<dbReference type="Pfam" id="PF05005">
    <property type="entry name" value="Ocnus"/>
    <property type="match status" value="1"/>
</dbReference>
<dbReference type="VEuPathDB" id="VectorBase:GPAI006716"/>
<dbReference type="EnsemblMetazoa" id="GPAI006716-RA">
    <property type="protein sequence ID" value="GPAI006716-PA"/>
    <property type="gene ID" value="GPAI006716"/>
</dbReference>
<sequence length="128" mass="14624">MVDAKLEAIPCVDIEEGIFKYVLIKVYGKETSDGYEPFKTIVRGYKDCPWHADIYERVSASCEGLGLATECLGGGRIEHNPSAKLIKVYGYSQVQMTLSIILILLFKFYKIFDRVSVKLIIQKQKEFY</sequence>
<dbReference type="GO" id="GO:0030154">
    <property type="term" value="P:cell differentiation"/>
    <property type="evidence" value="ECO:0007669"/>
    <property type="project" value="UniProtKB-KW"/>
</dbReference>
<dbReference type="GO" id="GO:0101006">
    <property type="term" value="F:protein histidine phosphatase activity"/>
    <property type="evidence" value="ECO:0007669"/>
    <property type="project" value="TreeGrafter"/>
</dbReference>
<dbReference type="PANTHER" id="PTHR12258">
    <property type="entry name" value="JANUS-A/JANUS-B"/>
    <property type="match status" value="1"/>
</dbReference>
<accession>A0A1A9Z871</accession>
<evidence type="ECO:0000313" key="7">
    <source>
        <dbReference type="EnsemblMetazoa" id="GPAI006716-PA"/>
    </source>
</evidence>
<evidence type="ECO:0000256" key="3">
    <source>
        <dbReference type="ARBA" id="ARBA00022782"/>
    </source>
</evidence>
<comment type="function">
    <text evidence="1">JanA and janB regulate somatic sex differentiation.</text>
</comment>
<feature type="binding site" evidence="6">
    <location>
        <position position="20"/>
    </location>
    <ligand>
        <name>substrate</name>
    </ligand>
</feature>
<evidence type="ECO:0000256" key="6">
    <source>
        <dbReference type="PIRSR" id="PIRSR607702-2"/>
    </source>
</evidence>
<evidence type="ECO:0000256" key="5">
    <source>
        <dbReference type="PIRSR" id="PIRSR607702-1"/>
    </source>
</evidence>
<keyword evidence="3" id="KW-0221">Differentiation</keyword>
<dbReference type="STRING" id="7398.A0A1A9Z871"/>
<evidence type="ECO:0000256" key="4">
    <source>
        <dbReference type="ARBA" id="ARBA00022928"/>
    </source>
</evidence>
<proteinExistence type="inferred from homology"/>
<evidence type="ECO:0000256" key="2">
    <source>
        <dbReference type="ARBA" id="ARBA00010971"/>
    </source>
</evidence>
<dbReference type="Gene3D" id="3.50.20.20">
    <property type="entry name" value="Janus/Ocnus"/>
    <property type="match status" value="1"/>
</dbReference>
<comment type="similarity">
    <text evidence="2">Belongs to the janus family.</text>
</comment>
<evidence type="ECO:0000256" key="1">
    <source>
        <dbReference type="ARBA" id="ARBA00002508"/>
    </source>
</evidence>
<evidence type="ECO:0000313" key="8">
    <source>
        <dbReference type="Proteomes" id="UP000092445"/>
    </source>
</evidence>
<dbReference type="PANTHER" id="PTHR12258:SF5">
    <property type="entry name" value="BCDNA.GH02250-RELATED"/>
    <property type="match status" value="1"/>
</dbReference>
<reference evidence="7" key="2">
    <citation type="submission" date="2020-05" db="UniProtKB">
        <authorList>
            <consortium name="EnsemblMetazoa"/>
        </authorList>
    </citation>
    <scope>IDENTIFICATION</scope>
    <source>
        <strain evidence="7">IAEA</strain>
    </source>
</reference>
<reference evidence="8" key="1">
    <citation type="submission" date="2014-03" db="EMBL/GenBank/DDBJ databases">
        <authorList>
            <person name="Aksoy S."/>
            <person name="Warren W."/>
            <person name="Wilson R.K."/>
        </authorList>
    </citation>
    <scope>NUCLEOTIDE SEQUENCE [LARGE SCALE GENOMIC DNA]</scope>
    <source>
        <strain evidence="8">IAEA</strain>
    </source>
</reference>
<dbReference type="GO" id="GO:0005829">
    <property type="term" value="C:cytosol"/>
    <property type="evidence" value="ECO:0007669"/>
    <property type="project" value="TreeGrafter"/>
</dbReference>
<dbReference type="Proteomes" id="UP000092445">
    <property type="component" value="Unassembled WGS sequence"/>
</dbReference>
<protein>
    <submittedName>
        <fullName evidence="7">Uncharacterized protein</fullName>
    </submittedName>
</protein>
<feature type="active site" description="Proton acceptor" evidence="5">
    <location>
        <position position="51"/>
    </location>
</feature>
<dbReference type="GO" id="GO:0007548">
    <property type="term" value="P:sex differentiation"/>
    <property type="evidence" value="ECO:0007669"/>
    <property type="project" value="UniProtKB-KW"/>
</dbReference>
<dbReference type="SUPFAM" id="SSF143724">
    <property type="entry name" value="PHP14-like"/>
    <property type="match status" value="1"/>
</dbReference>
<dbReference type="InterPro" id="IPR038596">
    <property type="entry name" value="Janus_sf"/>
</dbReference>
<keyword evidence="8" id="KW-1185">Reference proteome</keyword>
<dbReference type="InterPro" id="IPR007702">
    <property type="entry name" value="Janus"/>
</dbReference>
<dbReference type="AlphaFoldDB" id="A0A1A9Z871"/>
<organism evidence="7 8">
    <name type="scientific">Glossina pallidipes</name>
    <name type="common">Tsetse fly</name>
    <dbReference type="NCBI Taxonomy" id="7398"/>
    <lineage>
        <taxon>Eukaryota</taxon>
        <taxon>Metazoa</taxon>
        <taxon>Ecdysozoa</taxon>
        <taxon>Arthropoda</taxon>
        <taxon>Hexapoda</taxon>
        <taxon>Insecta</taxon>
        <taxon>Pterygota</taxon>
        <taxon>Neoptera</taxon>
        <taxon>Endopterygota</taxon>
        <taxon>Diptera</taxon>
        <taxon>Brachycera</taxon>
        <taxon>Muscomorpha</taxon>
        <taxon>Hippoboscoidea</taxon>
        <taxon>Glossinidae</taxon>
        <taxon>Glossina</taxon>
    </lineage>
</organism>
<name>A0A1A9Z871_GLOPL</name>
<keyword evidence="4" id="KW-0726">Sexual differentiation</keyword>